<sequence length="262" mass="30839">MDILEIENLIAKELQFEERDKILQKQVKVLQKINHLILTEYMIKIGDLHLYPIEVEAYYYKELSFPDTTVHRNELQKNHFNQLYFHRAGRKEDSSLLYDEGGIDICLSLGDYYFGVLIRSARVNVEEKPICGPGLLTRRIVAHICKKEDGIIQITDEERSIIRTWEEETEEVLVQAEDDKRDKEFILNGKRWGINEEIHKPFSEYNLRSLIELKHKQHPFKGKEQMVIQHFQEIKKDGGVVTRDDVFKVLGWNAQIVFKALG</sequence>
<gene>
    <name evidence="1" type="ORF">EZS27_022927</name>
</gene>
<reference evidence="1" key="1">
    <citation type="submission" date="2019-03" db="EMBL/GenBank/DDBJ databases">
        <title>Single cell metagenomics reveals metabolic interactions within the superorganism composed of flagellate Streblomastix strix and complex community of Bacteroidetes bacteria on its surface.</title>
        <authorList>
            <person name="Treitli S.C."/>
            <person name="Kolisko M."/>
            <person name="Husnik F."/>
            <person name="Keeling P."/>
            <person name="Hampl V."/>
        </authorList>
    </citation>
    <scope>NUCLEOTIDE SEQUENCE</scope>
    <source>
        <strain evidence="1">STM</strain>
    </source>
</reference>
<comment type="caution">
    <text evidence="1">The sequence shown here is derived from an EMBL/GenBank/DDBJ whole genome shotgun (WGS) entry which is preliminary data.</text>
</comment>
<feature type="non-terminal residue" evidence="1">
    <location>
        <position position="262"/>
    </location>
</feature>
<evidence type="ECO:0000313" key="1">
    <source>
        <dbReference type="EMBL" id="KAA6328155.1"/>
    </source>
</evidence>
<protein>
    <submittedName>
        <fullName evidence="1">Uncharacterized protein</fullName>
    </submittedName>
</protein>
<organism evidence="1">
    <name type="scientific">termite gut metagenome</name>
    <dbReference type="NCBI Taxonomy" id="433724"/>
    <lineage>
        <taxon>unclassified sequences</taxon>
        <taxon>metagenomes</taxon>
        <taxon>organismal metagenomes</taxon>
    </lineage>
</organism>
<dbReference type="EMBL" id="SNRY01001867">
    <property type="protein sequence ID" value="KAA6328155.1"/>
    <property type="molecule type" value="Genomic_DNA"/>
</dbReference>
<name>A0A5J4R3R6_9ZZZZ</name>
<accession>A0A5J4R3R6</accession>
<proteinExistence type="predicted"/>
<dbReference type="AlphaFoldDB" id="A0A5J4R3R6"/>